<dbReference type="PANTHER" id="PTHR21321:SF1">
    <property type="entry name" value="EXOSOME COMPLEX COMPONENT RRP40"/>
    <property type="match status" value="1"/>
</dbReference>
<keyword evidence="8" id="KW-0539">Nucleus</keyword>
<comment type="subcellular location">
    <subcellularLocation>
        <location evidence="1">Cytoplasm</location>
    </subcellularLocation>
    <subcellularLocation>
        <location evidence="2">Nucleus</location>
        <location evidence="2">Nucleolus</location>
    </subcellularLocation>
</comment>
<feature type="region of interest" description="Disordered" evidence="10">
    <location>
        <begin position="1"/>
        <end position="25"/>
    </location>
</feature>
<evidence type="ECO:0000256" key="4">
    <source>
        <dbReference type="ARBA" id="ARBA00022490"/>
    </source>
</evidence>
<evidence type="ECO:0000256" key="8">
    <source>
        <dbReference type="ARBA" id="ARBA00023242"/>
    </source>
</evidence>
<dbReference type="InterPro" id="IPR036612">
    <property type="entry name" value="KH_dom_type_1_sf"/>
</dbReference>
<evidence type="ECO:0000256" key="10">
    <source>
        <dbReference type="SAM" id="MobiDB-lite"/>
    </source>
</evidence>
<dbReference type="GO" id="GO:0000467">
    <property type="term" value="P:exonucleolytic trimming to generate mature 3'-end of 5.8S rRNA from tricistronic rRNA transcript (SSU-rRNA, 5.8S rRNA, LSU-rRNA)"/>
    <property type="evidence" value="ECO:0007669"/>
    <property type="project" value="TreeGrafter"/>
</dbReference>
<keyword evidence="5" id="KW-0698">rRNA processing</keyword>
<dbReference type="InterPro" id="IPR012340">
    <property type="entry name" value="NA-bd_OB-fold"/>
</dbReference>
<evidence type="ECO:0000256" key="2">
    <source>
        <dbReference type="ARBA" id="ARBA00004604"/>
    </source>
</evidence>
<evidence type="ECO:0000256" key="3">
    <source>
        <dbReference type="ARBA" id="ARBA00007841"/>
    </source>
</evidence>
<feature type="domain" description="K Homology" evidence="11">
    <location>
        <begin position="158"/>
        <end position="212"/>
    </location>
</feature>
<dbReference type="SUPFAM" id="SSF54791">
    <property type="entry name" value="Eukaryotic type KH-domain (KH-domain type I)"/>
    <property type="match status" value="1"/>
</dbReference>
<dbReference type="GO" id="GO:0000176">
    <property type="term" value="C:nuclear exosome (RNase complex)"/>
    <property type="evidence" value="ECO:0007669"/>
    <property type="project" value="TreeGrafter"/>
</dbReference>
<dbReference type="GO" id="GO:0034475">
    <property type="term" value="P:U4 snRNA 3'-end processing"/>
    <property type="evidence" value="ECO:0007669"/>
    <property type="project" value="TreeGrafter"/>
</dbReference>
<dbReference type="InterPro" id="IPR026699">
    <property type="entry name" value="Exosome_RNA_bind1/RRP40/RRP4"/>
</dbReference>
<comment type="similarity">
    <text evidence="3">Belongs to the RRP40 family.</text>
</comment>
<feature type="domain" description="Exosome complex exonuclease Rrp40 N-terminal" evidence="12">
    <location>
        <begin position="30"/>
        <end position="68"/>
    </location>
</feature>
<dbReference type="GO" id="GO:0071035">
    <property type="term" value="P:nuclear polyadenylation-dependent rRNA catabolic process"/>
    <property type="evidence" value="ECO:0007669"/>
    <property type="project" value="TreeGrafter"/>
</dbReference>
<dbReference type="InterPro" id="IPR041054">
    <property type="entry name" value="Rrp40_N_euk"/>
</dbReference>
<dbReference type="FunFam" id="2.40.50.140:FF:000127">
    <property type="entry name" value="Exosome complex component RRP40"/>
    <property type="match status" value="1"/>
</dbReference>
<organism evidence="13 14">
    <name type="scientific">Piedraia hortae CBS 480.64</name>
    <dbReference type="NCBI Taxonomy" id="1314780"/>
    <lineage>
        <taxon>Eukaryota</taxon>
        <taxon>Fungi</taxon>
        <taxon>Dikarya</taxon>
        <taxon>Ascomycota</taxon>
        <taxon>Pezizomycotina</taxon>
        <taxon>Dothideomycetes</taxon>
        <taxon>Dothideomycetidae</taxon>
        <taxon>Capnodiales</taxon>
        <taxon>Piedraiaceae</taxon>
        <taxon>Piedraia</taxon>
    </lineage>
</organism>
<dbReference type="InterPro" id="IPR004088">
    <property type="entry name" value="KH_dom_type_1"/>
</dbReference>
<gene>
    <name evidence="13" type="ORF">K470DRAFT_299185</name>
</gene>
<evidence type="ECO:0000256" key="5">
    <source>
        <dbReference type="ARBA" id="ARBA00022552"/>
    </source>
</evidence>
<proteinExistence type="inferred from homology"/>
<dbReference type="AlphaFoldDB" id="A0A6A7C3E2"/>
<name>A0A6A7C3E2_9PEZI</name>
<dbReference type="GO" id="GO:0071038">
    <property type="term" value="P:TRAMP-dependent tRNA surveillance pathway"/>
    <property type="evidence" value="ECO:0007669"/>
    <property type="project" value="TreeGrafter"/>
</dbReference>
<dbReference type="GO" id="GO:0071034">
    <property type="term" value="P:CUT catabolic process"/>
    <property type="evidence" value="ECO:0007669"/>
    <property type="project" value="TreeGrafter"/>
</dbReference>
<protein>
    <recommendedName>
        <fullName evidence="9">Ribosomal RNA-processing protein 40</fullName>
    </recommendedName>
</protein>
<dbReference type="Gene3D" id="2.40.50.140">
    <property type="entry name" value="Nucleic acid-binding proteins"/>
    <property type="match status" value="1"/>
</dbReference>
<dbReference type="GO" id="GO:0003723">
    <property type="term" value="F:RNA binding"/>
    <property type="evidence" value="ECO:0007669"/>
    <property type="project" value="UniProtKB-KW"/>
</dbReference>
<reference evidence="13" key="1">
    <citation type="journal article" date="2020" name="Stud. Mycol.">
        <title>101 Dothideomycetes genomes: a test case for predicting lifestyles and emergence of pathogens.</title>
        <authorList>
            <person name="Haridas S."/>
            <person name="Albert R."/>
            <person name="Binder M."/>
            <person name="Bloem J."/>
            <person name="Labutti K."/>
            <person name="Salamov A."/>
            <person name="Andreopoulos B."/>
            <person name="Baker S."/>
            <person name="Barry K."/>
            <person name="Bills G."/>
            <person name="Bluhm B."/>
            <person name="Cannon C."/>
            <person name="Castanera R."/>
            <person name="Culley D."/>
            <person name="Daum C."/>
            <person name="Ezra D."/>
            <person name="Gonzalez J."/>
            <person name="Henrissat B."/>
            <person name="Kuo A."/>
            <person name="Liang C."/>
            <person name="Lipzen A."/>
            <person name="Lutzoni F."/>
            <person name="Magnuson J."/>
            <person name="Mondo S."/>
            <person name="Nolan M."/>
            <person name="Ohm R."/>
            <person name="Pangilinan J."/>
            <person name="Park H.-J."/>
            <person name="Ramirez L."/>
            <person name="Alfaro M."/>
            <person name="Sun H."/>
            <person name="Tritt A."/>
            <person name="Yoshinaga Y."/>
            <person name="Zwiers L.-H."/>
            <person name="Turgeon B."/>
            <person name="Goodwin S."/>
            <person name="Spatafora J."/>
            <person name="Crous P."/>
            <person name="Grigoriev I."/>
        </authorList>
    </citation>
    <scope>NUCLEOTIDE SEQUENCE</scope>
    <source>
        <strain evidence="13">CBS 480.64</strain>
    </source>
</reference>
<dbReference type="Pfam" id="PF15985">
    <property type="entry name" value="KH_6"/>
    <property type="match status" value="1"/>
</dbReference>
<keyword evidence="14" id="KW-1185">Reference proteome</keyword>
<evidence type="ECO:0000259" key="11">
    <source>
        <dbReference type="Pfam" id="PF15985"/>
    </source>
</evidence>
<evidence type="ECO:0000313" key="14">
    <source>
        <dbReference type="Proteomes" id="UP000799421"/>
    </source>
</evidence>
<keyword evidence="4" id="KW-0963">Cytoplasm</keyword>
<sequence>MAADTADTVLLPGEQVPGNELPRSKKGTVAIGPGLYNIPPTTVCATTSGVLQTDKRRGGLWLEPSRGRYQPAVGDRVIAQVQRSGGEQYSCSLTPHTPYALLDNLAFEGASKKTRPKLEVGDVVYARVSKASRYEDTEIECVQPSSGKAEGLGPLRDGMVFSISPGFARRLMMGMNEKTKGGLVVLEEVGEKMRFEVAIGRNGKVWIDGDSTKAIIAIGRLLRKCDEEGWDVETQRQMAKRELKGLVN</sequence>
<evidence type="ECO:0000259" key="12">
    <source>
        <dbReference type="Pfam" id="PF18311"/>
    </source>
</evidence>
<keyword evidence="6" id="KW-0271">Exosome</keyword>
<evidence type="ECO:0000256" key="7">
    <source>
        <dbReference type="ARBA" id="ARBA00022884"/>
    </source>
</evidence>
<dbReference type="CDD" id="cd05790">
    <property type="entry name" value="S1_Rrp40"/>
    <property type="match status" value="1"/>
</dbReference>
<evidence type="ECO:0000256" key="9">
    <source>
        <dbReference type="ARBA" id="ARBA00030615"/>
    </source>
</evidence>
<dbReference type="PANTHER" id="PTHR21321">
    <property type="entry name" value="PNAS-3 RELATED"/>
    <property type="match status" value="1"/>
</dbReference>
<dbReference type="Proteomes" id="UP000799421">
    <property type="component" value="Unassembled WGS sequence"/>
</dbReference>
<evidence type="ECO:0000256" key="1">
    <source>
        <dbReference type="ARBA" id="ARBA00004496"/>
    </source>
</evidence>
<accession>A0A6A7C3E2</accession>
<dbReference type="OrthoDB" id="340500at2759"/>
<dbReference type="SUPFAM" id="SSF50249">
    <property type="entry name" value="Nucleic acid-binding proteins"/>
    <property type="match status" value="1"/>
</dbReference>
<dbReference type="InterPro" id="IPR049469">
    <property type="entry name" value="RRP40_KH-I"/>
</dbReference>
<dbReference type="GO" id="GO:0071051">
    <property type="term" value="P:poly(A)-dependent snoRNA 3'-end processing"/>
    <property type="evidence" value="ECO:0007669"/>
    <property type="project" value="TreeGrafter"/>
</dbReference>
<dbReference type="Gene3D" id="3.30.1370.10">
    <property type="entry name" value="K Homology domain, type 1"/>
    <property type="match status" value="1"/>
</dbReference>
<dbReference type="Pfam" id="PF21262">
    <property type="entry name" value="RRP40_S1"/>
    <property type="match status" value="1"/>
</dbReference>
<dbReference type="InterPro" id="IPR037319">
    <property type="entry name" value="Rrp40_S1"/>
</dbReference>
<dbReference type="CDD" id="cd22526">
    <property type="entry name" value="KH-I_Rrp40"/>
    <property type="match status" value="1"/>
</dbReference>
<dbReference type="GO" id="GO:0005730">
    <property type="term" value="C:nucleolus"/>
    <property type="evidence" value="ECO:0007669"/>
    <property type="project" value="UniProtKB-SubCell"/>
</dbReference>
<evidence type="ECO:0000313" key="13">
    <source>
        <dbReference type="EMBL" id="KAF2861475.1"/>
    </source>
</evidence>
<dbReference type="Pfam" id="PF18311">
    <property type="entry name" value="Rrp40_N"/>
    <property type="match status" value="1"/>
</dbReference>
<evidence type="ECO:0000256" key="6">
    <source>
        <dbReference type="ARBA" id="ARBA00022835"/>
    </source>
</evidence>
<keyword evidence="7" id="KW-0694">RNA-binding</keyword>
<dbReference type="EMBL" id="MU005972">
    <property type="protein sequence ID" value="KAF2861475.1"/>
    <property type="molecule type" value="Genomic_DNA"/>
</dbReference>
<dbReference type="GO" id="GO:0000177">
    <property type="term" value="C:cytoplasmic exosome (RNase complex)"/>
    <property type="evidence" value="ECO:0007669"/>
    <property type="project" value="TreeGrafter"/>
</dbReference>